<keyword evidence="2" id="KW-0732">Signal</keyword>
<dbReference type="EMBL" id="HBKQ01051900">
    <property type="protein sequence ID" value="CAE2277546.1"/>
    <property type="molecule type" value="Transcribed_RNA"/>
</dbReference>
<sequence>MQMLLTLIFAPFALIGALQPANAFFFVTPPAAIRACGRGSRQRSGRLMEISGPTACTRLCMSNQTDFGAISDPRTDHGDLGFNPLRVLGSAVGGIWSAPWLAPFLAWGPIAAMPSTREKLAEWIPQIQENANPILASLALGIGGGVLAYNKRVDDVSEAAMVKWGTLARMREAKANQLSSSPPRDASSRKEEVARAEREYESALRRELELRAFLPGIRVTSVPYDPIETDSEDAAAARQFLRMSVTKKGVLTDGETDKMRGD</sequence>
<feature type="signal peptide" evidence="2">
    <location>
        <begin position="1"/>
        <end position="23"/>
    </location>
</feature>
<evidence type="ECO:0000256" key="2">
    <source>
        <dbReference type="SAM" id="SignalP"/>
    </source>
</evidence>
<protein>
    <submittedName>
        <fullName evidence="4">Uncharacterized protein</fullName>
    </submittedName>
</protein>
<gene>
    <name evidence="3" type="ORF">OAUR00152_LOCUS35757</name>
    <name evidence="4" type="ORF">OAUR00152_LOCUS35758</name>
</gene>
<feature type="chain" id="PRO_5035677348" evidence="2">
    <location>
        <begin position="24"/>
        <end position="262"/>
    </location>
</feature>
<dbReference type="EMBL" id="HBKQ01051901">
    <property type="protein sequence ID" value="CAE2277548.1"/>
    <property type="molecule type" value="Transcribed_RNA"/>
</dbReference>
<evidence type="ECO:0000313" key="4">
    <source>
        <dbReference type="EMBL" id="CAE2277548.1"/>
    </source>
</evidence>
<accession>A0A6U6JF09</accession>
<evidence type="ECO:0000256" key="1">
    <source>
        <dbReference type="SAM" id="MobiDB-lite"/>
    </source>
</evidence>
<organism evidence="4">
    <name type="scientific">Odontella aurita</name>
    <dbReference type="NCBI Taxonomy" id="265563"/>
    <lineage>
        <taxon>Eukaryota</taxon>
        <taxon>Sar</taxon>
        <taxon>Stramenopiles</taxon>
        <taxon>Ochrophyta</taxon>
        <taxon>Bacillariophyta</taxon>
        <taxon>Mediophyceae</taxon>
        <taxon>Biddulphiophycidae</taxon>
        <taxon>Eupodiscales</taxon>
        <taxon>Odontellaceae</taxon>
        <taxon>Odontella</taxon>
    </lineage>
</organism>
<proteinExistence type="predicted"/>
<dbReference type="AlphaFoldDB" id="A0A6U6JF09"/>
<name>A0A6U6JF09_9STRA</name>
<feature type="region of interest" description="Disordered" evidence="1">
    <location>
        <begin position="173"/>
        <end position="194"/>
    </location>
</feature>
<reference evidence="4" key="1">
    <citation type="submission" date="2021-01" db="EMBL/GenBank/DDBJ databases">
        <authorList>
            <person name="Corre E."/>
            <person name="Pelletier E."/>
            <person name="Niang G."/>
            <person name="Scheremetjew M."/>
            <person name="Finn R."/>
            <person name="Kale V."/>
            <person name="Holt S."/>
            <person name="Cochrane G."/>
            <person name="Meng A."/>
            <person name="Brown T."/>
            <person name="Cohen L."/>
        </authorList>
    </citation>
    <scope>NUCLEOTIDE SEQUENCE</scope>
    <source>
        <strain evidence="4">Isolate 1302-5</strain>
    </source>
</reference>
<evidence type="ECO:0000313" key="3">
    <source>
        <dbReference type="EMBL" id="CAE2277546.1"/>
    </source>
</evidence>